<comment type="caution">
    <text evidence="1">The sequence shown here is derived from an EMBL/GenBank/DDBJ whole genome shotgun (WGS) entry which is preliminary data.</text>
</comment>
<gene>
    <name evidence="1" type="ORF">J2W31_004085</name>
</gene>
<reference evidence="1" key="1">
    <citation type="submission" date="2023-07" db="EMBL/GenBank/DDBJ databases">
        <title>Sorghum-associated microbial communities from plants grown in Nebraska, USA.</title>
        <authorList>
            <person name="Schachtman D."/>
        </authorList>
    </citation>
    <scope>NUCLEOTIDE SEQUENCE</scope>
    <source>
        <strain evidence="1">DS3754</strain>
    </source>
</reference>
<dbReference type="Proteomes" id="UP001242045">
    <property type="component" value="Unassembled WGS sequence"/>
</dbReference>
<sequence length="90" mass="9829">MATKVTKEKVNADDFSSLSLLLHDAEIVSIKMDREHSVFRVDFPQNGGGRGLVKMFGVLACRAEDFVSQNVVSPILLSTAKDFSVEDRGG</sequence>
<dbReference type="RefSeq" id="WP_306882427.1">
    <property type="nucleotide sequence ID" value="NZ_JAUSRD010000010.1"/>
</dbReference>
<dbReference type="EMBL" id="JAUSRD010000010">
    <property type="protein sequence ID" value="MDP9894960.1"/>
    <property type="molecule type" value="Genomic_DNA"/>
</dbReference>
<evidence type="ECO:0000313" key="1">
    <source>
        <dbReference type="EMBL" id="MDP9894960.1"/>
    </source>
</evidence>
<name>A0AAW8D185_9BURK</name>
<proteinExistence type="predicted"/>
<dbReference type="AlphaFoldDB" id="A0AAW8D185"/>
<organism evidence="1 2">
    <name type="scientific">Variovorax boronicumulans</name>
    <dbReference type="NCBI Taxonomy" id="436515"/>
    <lineage>
        <taxon>Bacteria</taxon>
        <taxon>Pseudomonadati</taxon>
        <taxon>Pseudomonadota</taxon>
        <taxon>Betaproteobacteria</taxon>
        <taxon>Burkholderiales</taxon>
        <taxon>Comamonadaceae</taxon>
        <taxon>Variovorax</taxon>
    </lineage>
</organism>
<protein>
    <submittedName>
        <fullName evidence="1">Uncharacterized protein</fullName>
    </submittedName>
</protein>
<accession>A0AAW8D185</accession>
<evidence type="ECO:0000313" key="2">
    <source>
        <dbReference type="Proteomes" id="UP001242045"/>
    </source>
</evidence>